<keyword evidence="3" id="KW-1003">Cell membrane</keyword>
<dbReference type="Proteomes" id="UP000051783">
    <property type="component" value="Unassembled WGS sequence"/>
</dbReference>
<evidence type="ECO:0000256" key="8">
    <source>
        <dbReference type="ARBA" id="ARBA00023136"/>
    </source>
</evidence>
<dbReference type="GO" id="GO:0015421">
    <property type="term" value="F:ABC-type oligopeptide transporter activity"/>
    <property type="evidence" value="ECO:0007669"/>
    <property type="project" value="TreeGrafter"/>
</dbReference>
<name>A0A0R2M114_9LACO</name>
<dbReference type="PROSITE" id="PS50893">
    <property type="entry name" value="ABC_TRANSPORTER_2"/>
    <property type="match status" value="1"/>
</dbReference>
<feature type="transmembrane region" description="Helical" evidence="9">
    <location>
        <begin position="57"/>
        <end position="77"/>
    </location>
</feature>
<dbReference type="SUPFAM" id="SSF52540">
    <property type="entry name" value="P-loop containing nucleoside triphosphate hydrolases"/>
    <property type="match status" value="1"/>
</dbReference>
<dbReference type="InterPro" id="IPR011527">
    <property type="entry name" value="ABC1_TM_dom"/>
</dbReference>
<evidence type="ECO:0000259" key="11">
    <source>
        <dbReference type="PROSITE" id="PS50929"/>
    </source>
</evidence>
<sequence>MGMKVLMPYFKRYHVDVWVAMLSVIILVFATLWQPRLLQVVMEAIIKDDQQTVFREGLMLLGLAVLGIAGGIVNTVYSAKVALGVATDLRADLYAKIQSFAYADVEKFSASNLVVRMTNDINQVQQIVMAGFQQITRIPLLFIGALILAMVTMPEQWWVIILMMAVILLASWIAVKRMTKYFGETQQDIENVNTVARENLMGIRVVKSFVQEPNEIKKFSTASDQLTAVTAKIGYWFSILMPIFFLTANLAVGMAVYLVGQNITTHPGYLAAITSFISYLMQILYAVINGGFLMTFASRAFISIGRIDEVLATQPSMTYVEDDNEEPLAGDITFEHVTFTYPDDDQPTLKDVSFKIAAGSMLGIVGATGSGKTTLAQLIARLYDPDSGHIKIGGVDVRQIPEKALRATVAYVLQRSTLFSGTISDNLRQVRPDAEVSHMRWAANVAQASEFIERLPQNYDAPVEERSQNFSGGQKQRLAITRGVIASPEILILDDATSALDARSEKLVQEALDRDLKSTTTVVIAEKIASIIRADQILVLDDGQISGSGTHRELLKNNAIYQAIYQTQKAREEGIQ</sequence>
<dbReference type="PATRIC" id="fig|942150.3.peg.1250"/>
<dbReference type="GO" id="GO:0016887">
    <property type="term" value="F:ATP hydrolysis activity"/>
    <property type="evidence" value="ECO:0007669"/>
    <property type="project" value="InterPro"/>
</dbReference>
<dbReference type="InterPro" id="IPR039421">
    <property type="entry name" value="Type_1_exporter"/>
</dbReference>
<comment type="subcellular location">
    <subcellularLocation>
        <location evidence="1">Cell membrane</location>
        <topology evidence="1">Multi-pass membrane protein</topology>
    </subcellularLocation>
</comment>
<comment type="caution">
    <text evidence="12">The sequence shown here is derived from an EMBL/GenBank/DDBJ whole genome shotgun (WGS) entry which is preliminary data.</text>
</comment>
<proteinExistence type="predicted"/>
<dbReference type="Gene3D" id="3.40.50.300">
    <property type="entry name" value="P-loop containing nucleotide triphosphate hydrolases"/>
    <property type="match status" value="1"/>
</dbReference>
<dbReference type="Pfam" id="PF00005">
    <property type="entry name" value="ABC_tran"/>
    <property type="match status" value="1"/>
</dbReference>
<dbReference type="InterPro" id="IPR003593">
    <property type="entry name" value="AAA+_ATPase"/>
</dbReference>
<feature type="domain" description="ABC transmembrane type-1" evidence="11">
    <location>
        <begin position="18"/>
        <end position="299"/>
    </location>
</feature>
<keyword evidence="2" id="KW-0813">Transport</keyword>
<feature type="transmembrane region" description="Helical" evidence="9">
    <location>
        <begin position="135"/>
        <end position="151"/>
    </location>
</feature>
<evidence type="ECO:0000256" key="6">
    <source>
        <dbReference type="ARBA" id="ARBA00022840"/>
    </source>
</evidence>
<evidence type="ECO:0000256" key="4">
    <source>
        <dbReference type="ARBA" id="ARBA00022692"/>
    </source>
</evidence>
<protein>
    <submittedName>
        <fullName evidence="12">ABC transporter, ATP-binding and permease protein</fullName>
    </submittedName>
</protein>
<organism evidence="12 13">
    <name type="scientific">Lactiplantibacillus xiangfangensis</name>
    <dbReference type="NCBI Taxonomy" id="942150"/>
    <lineage>
        <taxon>Bacteria</taxon>
        <taxon>Bacillati</taxon>
        <taxon>Bacillota</taxon>
        <taxon>Bacilli</taxon>
        <taxon>Lactobacillales</taxon>
        <taxon>Lactobacillaceae</taxon>
        <taxon>Lactiplantibacillus</taxon>
    </lineage>
</organism>
<dbReference type="AlphaFoldDB" id="A0A0R2M114"/>
<evidence type="ECO:0000313" key="12">
    <source>
        <dbReference type="EMBL" id="KRO07759.1"/>
    </source>
</evidence>
<dbReference type="Pfam" id="PF00664">
    <property type="entry name" value="ABC_membrane"/>
    <property type="match status" value="1"/>
</dbReference>
<dbReference type="SMART" id="SM00382">
    <property type="entry name" value="AAA"/>
    <property type="match status" value="1"/>
</dbReference>
<dbReference type="EMBL" id="JQCL01000098">
    <property type="protein sequence ID" value="KRO07759.1"/>
    <property type="molecule type" value="Genomic_DNA"/>
</dbReference>
<dbReference type="GO" id="GO:0005524">
    <property type="term" value="F:ATP binding"/>
    <property type="evidence" value="ECO:0007669"/>
    <property type="project" value="UniProtKB-KW"/>
</dbReference>
<evidence type="ECO:0000256" key="9">
    <source>
        <dbReference type="SAM" id="Phobius"/>
    </source>
</evidence>
<evidence type="ECO:0000256" key="5">
    <source>
        <dbReference type="ARBA" id="ARBA00022741"/>
    </source>
</evidence>
<dbReference type="STRING" id="942150.IV64_GL001213"/>
<evidence type="ECO:0000256" key="1">
    <source>
        <dbReference type="ARBA" id="ARBA00004651"/>
    </source>
</evidence>
<keyword evidence="4 9" id="KW-0812">Transmembrane</keyword>
<evidence type="ECO:0000259" key="10">
    <source>
        <dbReference type="PROSITE" id="PS50893"/>
    </source>
</evidence>
<dbReference type="FunFam" id="3.40.50.300:FF:000221">
    <property type="entry name" value="Multidrug ABC transporter ATP-binding protein"/>
    <property type="match status" value="1"/>
</dbReference>
<dbReference type="InterPro" id="IPR003439">
    <property type="entry name" value="ABC_transporter-like_ATP-bd"/>
</dbReference>
<reference evidence="12 13" key="1">
    <citation type="journal article" date="2015" name="Genome Announc.">
        <title>Expanding the biotechnology potential of lactobacilli through comparative genomics of 213 strains and associated genera.</title>
        <authorList>
            <person name="Sun Z."/>
            <person name="Harris H.M."/>
            <person name="McCann A."/>
            <person name="Guo C."/>
            <person name="Argimon S."/>
            <person name="Zhang W."/>
            <person name="Yang X."/>
            <person name="Jeffery I.B."/>
            <person name="Cooney J.C."/>
            <person name="Kagawa T.F."/>
            <person name="Liu W."/>
            <person name="Song Y."/>
            <person name="Salvetti E."/>
            <person name="Wrobel A."/>
            <person name="Rasinkangas P."/>
            <person name="Parkhill J."/>
            <person name="Rea M.C."/>
            <person name="O'Sullivan O."/>
            <person name="Ritari J."/>
            <person name="Douillard F.P."/>
            <person name="Paul Ross R."/>
            <person name="Yang R."/>
            <person name="Briner A.E."/>
            <person name="Felis G.E."/>
            <person name="de Vos W.M."/>
            <person name="Barrangou R."/>
            <person name="Klaenhammer T.R."/>
            <person name="Caufield P.W."/>
            <person name="Cui Y."/>
            <person name="Zhang H."/>
            <person name="O'Toole P.W."/>
        </authorList>
    </citation>
    <scope>NUCLEOTIDE SEQUENCE [LARGE SCALE GENOMIC DNA]</scope>
    <source>
        <strain evidence="12 13">LMG 26013</strain>
    </source>
</reference>
<evidence type="ECO:0000256" key="7">
    <source>
        <dbReference type="ARBA" id="ARBA00022989"/>
    </source>
</evidence>
<dbReference type="InterPro" id="IPR027417">
    <property type="entry name" value="P-loop_NTPase"/>
</dbReference>
<feature type="transmembrane region" description="Helical" evidence="9">
    <location>
        <begin position="233"/>
        <end position="257"/>
    </location>
</feature>
<feature type="transmembrane region" description="Helical" evidence="9">
    <location>
        <begin position="269"/>
        <end position="296"/>
    </location>
</feature>
<keyword evidence="6 12" id="KW-0067">ATP-binding</keyword>
<dbReference type="SUPFAM" id="SSF90123">
    <property type="entry name" value="ABC transporter transmembrane region"/>
    <property type="match status" value="1"/>
</dbReference>
<evidence type="ECO:0000256" key="2">
    <source>
        <dbReference type="ARBA" id="ARBA00022448"/>
    </source>
</evidence>
<dbReference type="PANTHER" id="PTHR43394:SF1">
    <property type="entry name" value="ATP-BINDING CASSETTE SUB-FAMILY B MEMBER 10, MITOCHONDRIAL"/>
    <property type="match status" value="1"/>
</dbReference>
<dbReference type="PANTHER" id="PTHR43394">
    <property type="entry name" value="ATP-DEPENDENT PERMEASE MDL1, MITOCHONDRIAL"/>
    <property type="match status" value="1"/>
</dbReference>
<keyword evidence="5" id="KW-0547">Nucleotide-binding</keyword>
<feature type="domain" description="ABC transporter" evidence="10">
    <location>
        <begin position="332"/>
        <end position="567"/>
    </location>
</feature>
<gene>
    <name evidence="12" type="ORF">IV64_GL001213</name>
</gene>
<keyword evidence="13" id="KW-1185">Reference proteome</keyword>
<evidence type="ECO:0000313" key="13">
    <source>
        <dbReference type="Proteomes" id="UP000051783"/>
    </source>
</evidence>
<accession>A0A0R2M114</accession>
<dbReference type="InterPro" id="IPR036640">
    <property type="entry name" value="ABC1_TM_sf"/>
</dbReference>
<dbReference type="Gene3D" id="1.20.1560.10">
    <property type="entry name" value="ABC transporter type 1, transmembrane domain"/>
    <property type="match status" value="1"/>
</dbReference>
<feature type="transmembrane region" description="Helical" evidence="9">
    <location>
        <begin position="157"/>
        <end position="175"/>
    </location>
</feature>
<evidence type="ECO:0000256" key="3">
    <source>
        <dbReference type="ARBA" id="ARBA00022475"/>
    </source>
</evidence>
<dbReference type="GO" id="GO:0005886">
    <property type="term" value="C:plasma membrane"/>
    <property type="evidence" value="ECO:0007669"/>
    <property type="project" value="UniProtKB-SubCell"/>
</dbReference>
<dbReference type="PROSITE" id="PS50929">
    <property type="entry name" value="ABC_TM1F"/>
    <property type="match status" value="1"/>
</dbReference>
<feature type="transmembrane region" description="Helical" evidence="9">
    <location>
        <begin position="12"/>
        <end position="33"/>
    </location>
</feature>
<dbReference type="CDD" id="cd18548">
    <property type="entry name" value="ABC_6TM_Tm287_like"/>
    <property type="match status" value="1"/>
</dbReference>
<keyword evidence="8 9" id="KW-0472">Membrane</keyword>
<keyword evidence="7 9" id="KW-1133">Transmembrane helix</keyword>